<keyword evidence="3 7" id="KW-0812">Transmembrane</keyword>
<organism evidence="10 11">
    <name type="scientific">Chironomus riparius</name>
    <dbReference type="NCBI Taxonomy" id="315576"/>
    <lineage>
        <taxon>Eukaryota</taxon>
        <taxon>Metazoa</taxon>
        <taxon>Ecdysozoa</taxon>
        <taxon>Arthropoda</taxon>
        <taxon>Hexapoda</taxon>
        <taxon>Insecta</taxon>
        <taxon>Pterygota</taxon>
        <taxon>Neoptera</taxon>
        <taxon>Endopterygota</taxon>
        <taxon>Diptera</taxon>
        <taxon>Nematocera</taxon>
        <taxon>Chironomoidea</taxon>
        <taxon>Chironomidae</taxon>
        <taxon>Chironominae</taxon>
        <taxon>Chironomus</taxon>
    </lineage>
</organism>
<keyword evidence="8" id="KW-0732">Signal</keyword>
<feature type="compositionally biased region" description="Low complexity" evidence="6">
    <location>
        <begin position="163"/>
        <end position="176"/>
    </location>
</feature>
<evidence type="ECO:0000256" key="2">
    <source>
        <dbReference type="ARBA" id="ARBA00009037"/>
    </source>
</evidence>
<reference evidence="10" key="1">
    <citation type="submission" date="2022-01" db="EMBL/GenBank/DDBJ databases">
        <authorList>
            <person name="King R."/>
        </authorList>
    </citation>
    <scope>NUCLEOTIDE SEQUENCE</scope>
</reference>
<dbReference type="EMBL" id="OU895880">
    <property type="protein sequence ID" value="CAG9810402.1"/>
    <property type="molecule type" value="Genomic_DNA"/>
</dbReference>
<proteinExistence type="inferred from homology"/>
<evidence type="ECO:0000256" key="7">
    <source>
        <dbReference type="SAM" id="Phobius"/>
    </source>
</evidence>
<evidence type="ECO:0000256" key="3">
    <source>
        <dbReference type="ARBA" id="ARBA00022692"/>
    </source>
</evidence>
<evidence type="ECO:0000259" key="9">
    <source>
        <dbReference type="Pfam" id="PF20520"/>
    </source>
</evidence>
<dbReference type="GO" id="GO:0030641">
    <property type="term" value="P:regulation of cellular pH"/>
    <property type="evidence" value="ECO:0007669"/>
    <property type="project" value="TreeGrafter"/>
</dbReference>
<dbReference type="AlphaFoldDB" id="A0A9N9WXT1"/>
<dbReference type="InterPro" id="IPR008388">
    <property type="entry name" value="Ac45_acc_su"/>
</dbReference>
<gene>
    <name evidence="10" type="ORF">CHIRRI_LOCUS13216</name>
</gene>
<dbReference type="Pfam" id="PF20520">
    <property type="entry name" value="Ac45-VOA1_TM"/>
    <property type="match status" value="1"/>
</dbReference>
<feature type="signal peptide" evidence="8">
    <location>
        <begin position="1"/>
        <end position="18"/>
    </location>
</feature>
<feature type="transmembrane region" description="Helical" evidence="7">
    <location>
        <begin position="328"/>
        <end position="352"/>
    </location>
</feature>
<evidence type="ECO:0000313" key="11">
    <source>
        <dbReference type="Proteomes" id="UP001153620"/>
    </source>
</evidence>
<dbReference type="GO" id="GO:0033176">
    <property type="term" value="C:proton-transporting V-type ATPase complex"/>
    <property type="evidence" value="ECO:0007669"/>
    <property type="project" value="TreeGrafter"/>
</dbReference>
<evidence type="ECO:0000256" key="1">
    <source>
        <dbReference type="ARBA" id="ARBA00004167"/>
    </source>
</evidence>
<reference evidence="10" key="2">
    <citation type="submission" date="2022-10" db="EMBL/GenBank/DDBJ databases">
        <authorList>
            <consortium name="ENA_rothamsted_submissions"/>
            <consortium name="culmorum"/>
            <person name="King R."/>
        </authorList>
    </citation>
    <scope>NUCLEOTIDE SEQUENCE</scope>
</reference>
<comment type="subcellular location">
    <subcellularLocation>
        <location evidence="1">Membrane</location>
        <topology evidence="1">Single-pass membrane protein</topology>
    </subcellularLocation>
</comment>
<keyword evidence="11" id="KW-1185">Reference proteome</keyword>
<protein>
    <recommendedName>
        <fullName evidence="9">V-type proton ATPase subunit S1/VOA1 transmembrane domain-containing protein</fullName>
    </recommendedName>
</protein>
<keyword evidence="4 7" id="KW-1133">Transmembrane helix</keyword>
<dbReference type="InterPro" id="IPR046756">
    <property type="entry name" value="VAS1/VOA1_TM"/>
</dbReference>
<dbReference type="PANTHER" id="PTHR12471:SF4">
    <property type="entry name" value="AGAP001624-PA"/>
    <property type="match status" value="1"/>
</dbReference>
<dbReference type="OrthoDB" id="9985059at2759"/>
<feature type="domain" description="V-type proton ATPase subunit S1/VOA1 transmembrane" evidence="9">
    <location>
        <begin position="322"/>
        <end position="360"/>
    </location>
</feature>
<evidence type="ECO:0000256" key="6">
    <source>
        <dbReference type="SAM" id="MobiDB-lite"/>
    </source>
</evidence>
<evidence type="ECO:0000256" key="5">
    <source>
        <dbReference type="ARBA" id="ARBA00023136"/>
    </source>
</evidence>
<dbReference type="PANTHER" id="PTHR12471">
    <property type="entry name" value="VACUOLAR ATP SYNTHASE SUBUNIT S1"/>
    <property type="match status" value="1"/>
</dbReference>
<evidence type="ECO:0000256" key="8">
    <source>
        <dbReference type="SAM" id="SignalP"/>
    </source>
</evidence>
<name>A0A9N9WXT1_9DIPT</name>
<evidence type="ECO:0000256" key="4">
    <source>
        <dbReference type="ARBA" id="ARBA00022989"/>
    </source>
</evidence>
<feature type="chain" id="PRO_5040479448" description="V-type proton ATPase subunit S1/VOA1 transmembrane domain-containing protein" evidence="8">
    <location>
        <begin position="19"/>
        <end position="372"/>
    </location>
</feature>
<dbReference type="GO" id="GO:0001671">
    <property type="term" value="F:ATPase activator activity"/>
    <property type="evidence" value="ECO:0007669"/>
    <property type="project" value="TreeGrafter"/>
</dbReference>
<keyword evidence="5 7" id="KW-0472">Membrane</keyword>
<accession>A0A9N9WXT1</accession>
<sequence>MRNLSVILVSLAVQVAYGHYQGPFLLWGVENLNEMKIPTLQAIEDQNLRDIYTKASAIVIFIRNATTKLSYENFPELSDIIGKNEWLYLPQELLSSDPLEYNVNAEVFTLTGPAVMQDNEIAAFYRDAQINFGRKNILGILAARSENPEHLILKREVSEPKMTSTEPSTTEAATTPANDEPVEDLIYEAKGKGILYTTVVPVLKIGEEKYELKKHAIATGDERGDMFRLSIKFIVPENTITIRFIFDIVGGNWVLNQAEYDDMSMTLDIVGKPPAAPIGFSFVCGDTFVFKKNSTSLTLKNIQVQPLLDGAERFGRAYDCTGFMTVPILSGIFVTSILLIALTIGMTAILDIKTPNRFENRNSKPLTFTVQE</sequence>
<evidence type="ECO:0000313" key="10">
    <source>
        <dbReference type="EMBL" id="CAG9810402.1"/>
    </source>
</evidence>
<comment type="similarity">
    <text evidence="2">Belongs to the vacuolar ATPase subunit S1 family.</text>
</comment>
<dbReference type="Proteomes" id="UP001153620">
    <property type="component" value="Chromosome 4"/>
</dbReference>
<feature type="region of interest" description="Disordered" evidence="6">
    <location>
        <begin position="156"/>
        <end position="177"/>
    </location>
</feature>